<dbReference type="Pfam" id="PF12796">
    <property type="entry name" value="Ank_2"/>
    <property type="match status" value="1"/>
</dbReference>
<keyword evidence="1" id="KW-0040">ANK repeat</keyword>
<dbReference type="SUPFAM" id="SSF51004">
    <property type="entry name" value="C-terminal (heme d1) domain of cytochrome cd1-nitrite reductase"/>
    <property type="match status" value="1"/>
</dbReference>
<dbReference type="PROSITE" id="PS50297">
    <property type="entry name" value="ANK_REP_REGION"/>
    <property type="match status" value="1"/>
</dbReference>
<dbReference type="Gene3D" id="1.25.40.20">
    <property type="entry name" value="Ankyrin repeat-containing domain"/>
    <property type="match status" value="1"/>
</dbReference>
<dbReference type="SUPFAM" id="SSF52129">
    <property type="entry name" value="Caspase-like"/>
    <property type="match status" value="1"/>
</dbReference>
<comment type="caution">
    <text evidence="3">The sequence shown here is derived from an EMBL/GenBank/DDBJ whole genome shotgun (WGS) entry which is preliminary data.</text>
</comment>
<dbReference type="Pfam" id="PF00656">
    <property type="entry name" value="Peptidase_C14"/>
    <property type="match status" value="1"/>
</dbReference>
<feature type="domain" description="Peptidase C14 caspase" evidence="2">
    <location>
        <begin position="897"/>
        <end position="1151"/>
    </location>
</feature>
<dbReference type="InterPro" id="IPR002110">
    <property type="entry name" value="Ankyrin_rpt"/>
</dbReference>
<feature type="repeat" description="ANK" evidence="1">
    <location>
        <begin position="1196"/>
        <end position="1224"/>
    </location>
</feature>
<dbReference type="InterPro" id="IPR011048">
    <property type="entry name" value="Haem_d1_sf"/>
</dbReference>
<dbReference type="SUPFAM" id="SSF48403">
    <property type="entry name" value="Ankyrin repeat"/>
    <property type="match status" value="1"/>
</dbReference>
<dbReference type="SUPFAM" id="SSF82171">
    <property type="entry name" value="DPP6 N-terminal domain-like"/>
    <property type="match status" value="1"/>
</dbReference>
<dbReference type="Proteomes" id="UP000602759">
    <property type="component" value="Unassembled WGS sequence"/>
</dbReference>
<accession>A0ABR7YR37</accession>
<evidence type="ECO:0000259" key="2">
    <source>
        <dbReference type="Pfam" id="PF00656"/>
    </source>
</evidence>
<dbReference type="SMART" id="SM00248">
    <property type="entry name" value="ANK"/>
    <property type="match status" value="2"/>
</dbReference>
<name>A0ABR7YR37_9SPHI</name>
<organism evidence="3 4">
    <name type="scientific">Sphingobacterium micropteri</name>
    <dbReference type="NCBI Taxonomy" id="2763501"/>
    <lineage>
        <taxon>Bacteria</taxon>
        <taxon>Pseudomonadati</taxon>
        <taxon>Bacteroidota</taxon>
        <taxon>Sphingobacteriia</taxon>
        <taxon>Sphingobacteriales</taxon>
        <taxon>Sphingobacteriaceae</taxon>
        <taxon>Sphingobacterium</taxon>
    </lineage>
</organism>
<dbReference type="Gene3D" id="3.40.50.1460">
    <property type="match status" value="1"/>
</dbReference>
<keyword evidence="4" id="KW-1185">Reference proteome</keyword>
<evidence type="ECO:0000313" key="4">
    <source>
        <dbReference type="Proteomes" id="UP000602759"/>
    </source>
</evidence>
<gene>
    <name evidence="3" type="ORF">H8B06_12575</name>
</gene>
<dbReference type="RefSeq" id="WP_190994620.1">
    <property type="nucleotide sequence ID" value="NZ_JACOIK010000008.1"/>
</dbReference>
<dbReference type="InterPro" id="IPR029030">
    <property type="entry name" value="Caspase-like_dom_sf"/>
</dbReference>
<evidence type="ECO:0000313" key="3">
    <source>
        <dbReference type="EMBL" id="MBD1433666.1"/>
    </source>
</evidence>
<sequence>MNILPKIPLITVVFFICTFGLSNAFAQKVHVGVNQSLSSFRQREFSPEGNYLLTLDDKKTAIYNIRKRQYINFIDVPEKSYIIPRDEQSFYLAHHAEQRYSRTVNYLYITQYNFHDTEPQKTDSISLAPFADIAKEIYYNSSFRIASPQIWHHNTETKQLCFIVMITEKATVAERQYLAIVDLDSYTLTLKNLGVHHHVNSISTDGQNIFVATPSDILKYETQTDSLSYIPLIRDEKDAYATIKTMNNKLHILSNSYTLYDYVEDKVLETKNITPYFYEMPDGRYSISSNENFIVTKNDHVYLIDNSKQGRADYNTYNIVQINGHSKRPFNRAGSLSSFSGKHISYNSSLNLLAFNDDILDIDHGCLFSMVDTLQQRIEVIEFTDEPGNILIGRYNELFEVNLATQQIRYTPTVNFPTYLSNIVFGREKNTDYDFKDTTLSYYNSDLGNYRYPVVNYRDKLHRVYNMHNQPAHLVNDSLFYWFASYQNSIPLNNGNTELSENQYTLYVSKNNQIKKIDLRVDLTNYYENDTSPFMAFDHSRFIADKKLLVIFFNAANYGNPIQHWIDLETGEIIKTTKYKLLTFKSDNSIYLTEDGFYSAGHEKVDIPFDNSLLSGLLHETNKSYTHIRNNTYAFASIYADSVYLVDFSKKNRVSVPIKEGVHKIIKDPHSPNLFILNKMDQLSIWNTETLTNPIHVNILCKSRFDISKSETVIEHPETLLLSSDNLYAATGSYKSALYWNADFNPDFNYIDTHYNRPDIVLQDLGYSDPDFLTHIEQIIDKRIARNKQTTPITHDIRFDYAKTPKLLVSPEQKFVLNASFDEPLQNVKGYTIYVNGVKLKFVENPKSNIVIDSIELYNEINKISIVLIDKNGNETTGDHQYIKGYQKSKTDIYTIAIGISKYQDSTYNLTYARKDAEDISSISQALYTYDNQYSLQIHDSEATLENILSKTKEFLRHIKPTDQVLIYFAGHGLLDEDKNLYLAPHDMKFDKPADKGLLIDDYLNVLENVPSLYKLLIMDACHTGLDEDYITPVYYEYNEEEDLKIIKRGSIAQSTGKNKPQLIDFAFETLNQGNGIDIIAASSASEYAIESASANNGIFTYNFINSLLNINNDIDQNKHLDVYEIIKDASLNTLKMTQGQQRPMLRQANQDFKNYLIEIKDTREGKIFEAAKGFDDINYLQTAIKDGFDLNKKQSGLTLLMYAARQNNLQAINVLLRNNVDIEEAWYFDRQPAIYFAAYNDHTTATEALLNAYKQRQIRIKLSQNSLDNIQKKSKKCYEMILSEVDIVD</sequence>
<reference evidence="3 4" key="1">
    <citation type="submission" date="2020-08" db="EMBL/GenBank/DDBJ databases">
        <title>Sphingobacterium sp. DN00404 isolated from aquaculture water.</title>
        <authorList>
            <person name="Zhang M."/>
        </authorList>
    </citation>
    <scope>NUCLEOTIDE SEQUENCE [LARGE SCALE GENOMIC DNA]</scope>
    <source>
        <strain evidence="3 4">DN00404</strain>
    </source>
</reference>
<protein>
    <submittedName>
        <fullName evidence="3">Caspase family protein</fullName>
    </submittedName>
</protein>
<proteinExistence type="predicted"/>
<evidence type="ECO:0000256" key="1">
    <source>
        <dbReference type="PROSITE-ProRule" id="PRU00023"/>
    </source>
</evidence>
<dbReference type="InterPro" id="IPR036770">
    <property type="entry name" value="Ankyrin_rpt-contain_sf"/>
</dbReference>
<dbReference type="EMBL" id="JACOIK010000008">
    <property type="protein sequence ID" value="MBD1433666.1"/>
    <property type="molecule type" value="Genomic_DNA"/>
</dbReference>
<dbReference type="InterPro" id="IPR011600">
    <property type="entry name" value="Pept_C14_caspase"/>
</dbReference>
<dbReference type="PROSITE" id="PS50088">
    <property type="entry name" value="ANK_REPEAT"/>
    <property type="match status" value="1"/>
</dbReference>